<dbReference type="PANTHER" id="PTHR43877:SF2">
    <property type="entry name" value="AMINOALKYLPHOSPHONATE N-ACETYLTRANSFERASE-RELATED"/>
    <property type="match status" value="1"/>
</dbReference>
<dbReference type="InterPro" id="IPR016181">
    <property type="entry name" value="Acyl_CoA_acyltransferase"/>
</dbReference>
<dbReference type="CDD" id="cd04301">
    <property type="entry name" value="NAT_SF"/>
    <property type="match status" value="1"/>
</dbReference>
<dbReference type="GO" id="GO:0016747">
    <property type="term" value="F:acyltransferase activity, transferring groups other than amino-acyl groups"/>
    <property type="evidence" value="ECO:0007669"/>
    <property type="project" value="InterPro"/>
</dbReference>
<dbReference type="Pfam" id="PF00583">
    <property type="entry name" value="Acetyltransf_1"/>
    <property type="match status" value="1"/>
</dbReference>
<evidence type="ECO:0000313" key="5">
    <source>
        <dbReference type="Proteomes" id="UP001204562"/>
    </source>
</evidence>
<dbReference type="InterPro" id="IPR050832">
    <property type="entry name" value="Bact_Acetyltransf"/>
</dbReference>
<dbReference type="PROSITE" id="PS51186">
    <property type="entry name" value="GNAT"/>
    <property type="match status" value="1"/>
</dbReference>
<accession>A0AAW5JMH4</accession>
<evidence type="ECO:0000256" key="1">
    <source>
        <dbReference type="ARBA" id="ARBA00022679"/>
    </source>
</evidence>
<dbReference type="AlphaFoldDB" id="A0AAW5JMH4"/>
<organism evidence="4 5">
    <name type="scientific">Intestinimonas massiliensis</name>
    <name type="common">ex Afouda et al. 2020</name>
    <dbReference type="NCBI Taxonomy" id="1673721"/>
    <lineage>
        <taxon>Bacteria</taxon>
        <taxon>Bacillati</taxon>
        <taxon>Bacillota</taxon>
        <taxon>Clostridia</taxon>
        <taxon>Eubacteriales</taxon>
        <taxon>Intestinimonas</taxon>
    </lineage>
</organism>
<gene>
    <name evidence="4" type="ORF">NE579_03685</name>
</gene>
<dbReference type="PANTHER" id="PTHR43877">
    <property type="entry name" value="AMINOALKYLPHOSPHONATE N-ACETYLTRANSFERASE-RELATED-RELATED"/>
    <property type="match status" value="1"/>
</dbReference>
<evidence type="ECO:0000256" key="2">
    <source>
        <dbReference type="ARBA" id="ARBA00023315"/>
    </source>
</evidence>
<comment type="caution">
    <text evidence="4">The sequence shown here is derived from an EMBL/GenBank/DDBJ whole genome shotgun (WGS) entry which is preliminary data.</text>
</comment>
<proteinExistence type="predicted"/>
<dbReference type="SUPFAM" id="SSF55729">
    <property type="entry name" value="Acyl-CoA N-acyltransferases (Nat)"/>
    <property type="match status" value="1"/>
</dbReference>
<dbReference type="RefSeq" id="WP_256303307.1">
    <property type="nucleotide sequence ID" value="NZ_JANFYS010000005.1"/>
</dbReference>
<sequence>MHLRLERASSELPADCEAVFRNSAIYERYFQDPGCLELSLRRAAAQGELYLAVSEDGELAGAMRVVMTGFCGLYPYLSLIGVRDTFRGQGVGSFLMEHLEDMALRAGARRVTLMVSDFNQGAQAFYRSRGYWLLGSLPDAVKPGIGELVMVKDLQ</sequence>
<evidence type="ECO:0000259" key="3">
    <source>
        <dbReference type="PROSITE" id="PS51186"/>
    </source>
</evidence>
<dbReference type="EMBL" id="JANFYS010000005">
    <property type="protein sequence ID" value="MCQ4769570.1"/>
    <property type="molecule type" value="Genomic_DNA"/>
</dbReference>
<reference evidence="4" key="1">
    <citation type="submission" date="2022-06" db="EMBL/GenBank/DDBJ databases">
        <title>Isolation of gut microbiota from human fecal samples.</title>
        <authorList>
            <person name="Pamer E.G."/>
            <person name="Barat B."/>
            <person name="Waligurski E."/>
            <person name="Medina S."/>
            <person name="Paddock L."/>
            <person name="Mostad J."/>
        </authorList>
    </citation>
    <scope>NUCLEOTIDE SEQUENCE</scope>
    <source>
        <strain evidence="4">DFI.9.91</strain>
    </source>
</reference>
<dbReference type="InterPro" id="IPR000182">
    <property type="entry name" value="GNAT_dom"/>
</dbReference>
<dbReference type="Proteomes" id="UP001204562">
    <property type="component" value="Unassembled WGS sequence"/>
</dbReference>
<keyword evidence="1" id="KW-0808">Transferase</keyword>
<protein>
    <submittedName>
        <fullName evidence="4">GNAT family N-acetyltransferase</fullName>
    </submittedName>
</protein>
<keyword evidence="2" id="KW-0012">Acyltransferase</keyword>
<feature type="domain" description="N-acetyltransferase" evidence="3">
    <location>
        <begin position="1"/>
        <end position="155"/>
    </location>
</feature>
<name>A0AAW5JMH4_9FIRM</name>
<dbReference type="Gene3D" id="3.40.630.30">
    <property type="match status" value="1"/>
</dbReference>
<evidence type="ECO:0000313" key="4">
    <source>
        <dbReference type="EMBL" id="MCQ4769570.1"/>
    </source>
</evidence>